<evidence type="ECO:0000256" key="3">
    <source>
        <dbReference type="SAM" id="MobiDB-lite"/>
    </source>
</evidence>
<evidence type="ECO:0000259" key="4">
    <source>
        <dbReference type="Pfam" id="PF01648"/>
    </source>
</evidence>
<feature type="domain" description="4'-phosphopantetheinyl transferase" evidence="4">
    <location>
        <begin position="142"/>
        <end position="249"/>
    </location>
</feature>
<feature type="region of interest" description="Disordered" evidence="3">
    <location>
        <begin position="1"/>
        <end position="29"/>
    </location>
</feature>
<keyword evidence="2" id="KW-0808">Transferase</keyword>
<evidence type="ECO:0000313" key="5">
    <source>
        <dbReference type="EMBL" id="GGU44788.1"/>
    </source>
</evidence>
<gene>
    <name evidence="5" type="ORF">GCM10010274_36150</name>
</gene>
<dbReference type="Pfam" id="PF01648">
    <property type="entry name" value="ACPS"/>
    <property type="match status" value="1"/>
</dbReference>
<evidence type="ECO:0000313" key="6">
    <source>
        <dbReference type="Proteomes" id="UP000636661"/>
    </source>
</evidence>
<dbReference type="SUPFAM" id="SSF56214">
    <property type="entry name" value="4'-phosphopantetheinyl transferase"/>
    <property type="match status" value="2"/>
</dbReference>
<name>A0A918HYV2_9ACTN</name>
<dbReference type="AlphaFoldDB" id="A0A918HYV2"/>
<dbReference type="PANTHER" id="PTHR12215:SF10">
    <property type="entry name" value="L-AMINOADIPATE-SEMIALDEHYDE DEHYDROGENASE-PHOSPHOPANTETHEINYL TRANSFERASE"/>
    <property type="match status" value="1"/>
</dbReference>
<accession>A0A918HYV2</accession>
<organism evidence="5 6">
    <name type="scientific">Streptomyces lavendofoliae</name>
    <dbReference type="NCBI Taxonomy" id="67314"/>
    <lineage>
        <taxon>Bacteria</taxon>
        <taxon>Bacillati</taxon>
        <taxon>Actinomycetota</taxon>
        <taxon>Actinomycetes</taxon>
        <taxon>Kitasatosporales</taxon>
        <taxon>Streptomycetaceae</taxon>
        <taxon>Streptomyces</taxon>
    </lineage>
</organism>
<dbReference type="Gene3D" id="3.90.470.20">
    <property type="entry name" value="4'-phosphopantetheinyl transferase domain"/>
    <property type="match status" value="2"/>
</dbReference>
<dbReference type="EMBL" id="BMTP01000008">
    <property type="protein sequence ID" value="GGU44788.1"/>
    <property type="molecule type" value="Genomic_DNA"/>
</dbReference>
<keyword evidence="6" id="KW-1185">Reference proteome</keyword>
<dbReference type="GO" id="GO:0019878">
    <property type="term" value="P:lysine biosynthetic process via aminoadipic acid"/>
    <property type="evidence" value="ECO:0007669"/>
    <property type="project" value="TreeGrafter"/>
</dbReference>
<dbReference type="Proteomes" id="UP000636661">
    <property type="component" value="Unassembled WGS sequence"/>
</dbReference>
<dbReference type="PANTHER" id="PTHR12215">
    <property type="entry name" value="PHOSPHOPANTETHEINE TRANSFERASE"/>
    <property type="match status" value="1"/>
</dbReference>
<dbReference type="InterPro" id="IPR050559">
    <property type="entry name" value="P-Pant_transferase_sf"/>
</dbReference>
<proteinExistence type="inferred from homology"/>
<protein>
    <recommendedName>
        <fullName evidence="4">4'-phosphopantetheinyl transferase domain-containing protein</fullName>
    </recommendedName>
</protein>
<dbReference type="InterPro" id="IPR037143">
    <property type="entry name" value="4-PPantetheinyl_Trfase_dom_sf"/>
</dbReference>
<reference evidence="5" key="1">
    <citation type="journal article" date="2014" name="Int. J. Syst. Evol. Microbiol.">
        <title>Complete genome sequence of Corynebacterium casei LMG S-19264T (=DSM 44701T), isolated from a smear-ripened cheese.</title>
        <authorList>
            <consortium name="US DOE Joint Genome Institute (JGI-PGF)"/>
            <person name="Walter F."/>
            <person name="Albersmeier A."/>
            <person name="Kalinowski J."/>
            <person name="Ruckert C."/>
        </authorList>
    </citation>
    <scope>NUCLEOTIDE SEQUENCE</scope>
    <source>
        <strain evidence="5">JCM 4391</strain>
    </source>
</reference>
<dbReference type="InterPro" id="IPR008278">
    <property type="entry name" value="4-PPantetheinyl_Trfase_dom"/>
</dbReference>
<reference evidence="5" key="2">
    <citation type="submission" date="2020-09" db="EMBL/GenBank/DDBJ databases">
        <authorList>
            <person name="Sun Q."/>
            <person name="Ohkuma M."/>
        </authorList>
    </citation>
    <scope>NUCLEOTIDE SEQUENCE</scope>
    <source>
        <strain evidence="5">JCM 4391</strain>
    </source>
</reference>
<dbReference type="GO" id="GO:0005829">
    <property type="term" value="C:cytosol"/>
    <property type="evidence" value="ECO:0007669"/>
    <property type="project" value="TreeGrafter"/>
</dbReference>
<comment type="caution">
    <text evidence="5">The sequence shown here is derived from an EMBL/GenBank/DDBJ whole genome shotgun (WGS) entry which is preliminary data.</text>
</comment>
<evidence type="ECO:0000256" key="2">
    <source>
        <dbReference type="ARBA" id="ARBA00022679"/>
    </source>
</evidence>
<comment type="similarity">
    <text evidence="1">Belongs to the P-Pant transferase superfamily. Gsp/Sfp/HetI/AcpT family.</text>
</comment>
<dbReference type="GO" id="GO:0008897">
    <property type="term" value="F:holo-[acyl-carrier-protein] synthase activity"/>
    <property type="evidence" value="ECO:0007669"/>
    <property type="project" value="InterPro"/>
</dbReference>
<dbReference type="GO" id="GO:0000287">
    <property type="term" value="F:magnesium ion binding"/>
    <property type="evidence" value="ECO:0007669"/>
    <property type="project" value="InterPro"/>
</dbReference>
<sequence length="283" mass="30223">MSPEREAPPGAGVPPGEALGEGRPALSAGTPRVAAGECHVWFADAVSVPALLELLDDRERARHDAFVRARDRALYLTAHALARQLVAAQLGIEPSRVRYTQECPHCDRPEPHGKPRVADAALELSWSHSGDRVAVALSLAGPVGVDVEEVAGEGKAAELSAFALSVVERAELERLPAGERTRGFIRYWARKEAVLKATGDGLMVEPALLTVSAPDAPAALLEWRERAEPHLPVRLHDLDAGDGYRAAVAVLGPECRVVRHEAGYGGDGTLRHPRRGAVTSARC</sequence>
<evidence type="ECO:0000256" key="1">
    <source>
        <dbReference type="ARBA" id="ARBA00010990"/>
    </source>
</evidence>
<feature type="compositionally biased region" description="Low complexity" evidence="3">
    <location>
        <begin position="8"/>
        <end position="22"/>
    </location>
</feature>